<keyword evidence="4" id="KW-1185">Reference proteome</keyword>
<dbReference type="PANTHER" id="PTHR22617:SF23">
    <property type="entry name" value="CHEMOTAXIS PROTEIN CHEW"/>
    <property type="match status" value="1"/>
</dbReference>
<feature type="domain" description="CheW-like" evidence="2">
    <location>
        <begin position="27"/>
        <end position="167"/>
    </location>
</feature>
<dbReference type="GO" id="GO:0005829">
    <property type="term" value="C:cytosol"/>
    <property type="evidence" value="ECO:0007669"/>
    <property type="project" value="TreeGrafter"/>
</dbReference>
<evidence type="ECO:0000313" key="4">
    <source>
        <dbReference type="Proteomes" id="UP000188879"/>
    </source>
</evidence>
<dbReference type="Pfam" id="PF01584">
    <property type="entry name" value="CheW"/>
    <property type="match status" value="1"/>
</dbReference>
<dbReference type="InterPro" id="IPR036061">
    <property type="entry name" value="CheW-like_dom_sf"/>
</dbReference>
<feature type="compositionally biased region" description="Polar residues" evidence="1">
    <location>
        <begin position="1"/>
        <end position="16"/>
    </location>
</feature>
<dbReference type="AlphaFoldDB" id="A0A1V2GTF0"/>
<reference evidence="3 4" key="1">
    <citation type="submission" date="2016-10" db="EMBL/GenBank/DDBJ databases">
        <title>Draft Genome sequence of Roseomonas sp. strain M3.</title>
        <authorList>
            <person name="Subhash Y."/>
            <person name="Lee S."/>
        </authorList>
    </citation>
    <scope>NUCLEOTIDE SEQUENCE [LARGE SCALE GENOMIC DNA]</scope>
    <source>
        <strain evidence="3 4">M3</strain>
    </source>
</reference>
<dbReference type="EMBL" id="MLCO01000510">
    <property type="protein sequence ID" value="ONG42660.1"/>
    <property type="molecule type" value="Genomic_DNA"/>
</dbReference>
<dbReference type="GO" id="GO:0007165">
    <property type="term" value="P:signal transduction"/>
    <property type="evidence" value="ECO:0007669"/>
    <property type="project" value="InterPro"/>
</dbReference>
<dbReference type="PANTHER" id="PTHR22617">
    <property type="entry name" value="CHEMOTAXIS SENSOR HISTIDINE KINASE-RELATED"/>
    <property type="match status" value="1"/>
</dbReference>
<dbReference type="SUPFAM" id="SSF50341">
    <property type="entry name" value="CheW-like"/>
    <property type="match status" value="1"/>
</dbReference>
<proteinExistence type="predicted"/>
<dbReference type="InterPro" id="IPR039315">
    <property type="entry name" value="CheW"/>
</dbReference>
<dbReference type="Gene3D" id="2.40.50.180">
    <property type="entry name" value="CheA-289, Domain 4"/>
    <property type="match status" value="1"/>
</dbReference>
<evidence type="ECO:0000259" key="2">
    <source>
        <dbReference type="PROSITE" id="PS50851"/>
    </source>
</evidence>
<protein>
    <submittedName>
        <fullName evidence="3">Chemotaxis protein CheW</fullName>
    </submittedName>
</protein>
<organism evidence="3 4">
    <name type="scientific">Teichococcus deserti</name>
    <dbReference type="NCBI Taxonomy" id="1817963"/>
    <lineage>
        <taxon>Bacteria</taxon>
        <taxon>Pseudomonadati</taxon>
        <taxon>Pseudomonadota</taxon>
        <taxon>Alphaproteobacteria</taxon>
        <taxon>Acetobacterales</taxon>
        <taxon>Roseomonadaceae</taxon>
        <taxon>Roseomonas</taxon>
    </lineage>
</organism>
<dbReference type="PROSITE" id="PS50851">
    <property type="entry name" value="CHEW"/>
    <property type="match status" value="1"/>
</dbReference>
<dbReference type="InterPro" id="IPR002545">
    <property type="entry name" value="CheW-lke_dom"/>
</dbReference>
<accession>A0A1V2GTF0</accession>
<dbReference type="SMART" id="SM00260">
    <property type="entry name" value="CheW"/>
    <property type="match status" value="1"/>
</dbReference>
<evidence type="ECO:0000256" key="1">
    <source>
        <dbReference type="SAM" id="MobiDB-lite"/>
    </source>
</evidence>
<feature type="region of interest" description="Disordered" evidence="1">
    <location>
        <begin position="1"/>
        <end position="21"/>
    </location>
</feature>
<comment type="caution">
    <text evidence="3">The sequence shown here is derived from an EMBL/GenBank/DDBJ whole genome shotgun (WGS) entry which is preliminary data.</text>
</comment>
<name>A0A1V2GTF0_9PROT</name>
<gene>
    <name evidence="3" type="ORF">BKE38_29220</name>
</gene>
<dbReference type="GO" id="GO:0006935">
    <property type="term" value="P:chemotaxis"/>
    <property type="evidence" value="ECO:0007669"/>
    <property type="project" value="InterPro"/>
</dbReference>
<sequence length="174" mass="18855">MSAAMTAQSHTGQSPKAMTKAAASEEPRLLLTLLIAGRLCGIPVPRVRDVLRNEQIARVPLAPPGVAGVLNLRGRIVTAVDLRNRLGLPEAENNESRMSVVVEHENELYSLLADGVREVLSLTGEEREDAPATLSDAWREHASAVHRLPEGLLIELDTDRLLAFGARATADSRR</sequence>
<dbReference type="Gene3D" id="2.30.30.40">
    <property type="entry name" value="SH3 Domains"/>
    <property type="match status" value="1"/>
</dbReference>
<dbReference type="Proteomes" id="UP000188879">
    <property type="component" value="Unassembled WGS sequence"/>
</dbReference>
<evidence type="ECO:0000313" key="3">
    <source>
        <dbReference type="EMBL" id="ONG42660.1"/>
    </source>
</evidence>
<dbReference type="CDD" id="cd00732">
    <property type="entry name" value="CheW"/>
    <property type="match status" value="1"/>
</dbReference>
<dbReference type="RefSeq" id="WP_076960661.1">
    <property type="nucleotide sequence ID" value="NZ_MLCO01000510.1"/>
</dbReference>